<dbReference type="AlphaFoldDB" id="A0A428MR45"/>
<feature type="transmembrane region" description="Helical" evidence="1">
    <location>
        <begin position="58"/>
        <end position="76"/>
    </location>
</feature>
<keyword evidence="3" id="KW-1185">Reference proteome</keyword>
<evidence type="ECO:0000313" key="3">
    <source>
        <dbReference type="Proteomes" id="UP000269669"/>
    </source>
</evidence>
<keyword evidence="1" id="KW-1133">Transmembrane helix</keyword>
<dbReference type="EMBL" id="RSDW01000001">
    <property type="protein sequence ID" value="RSL19369.1"/>
    <property type="molecule type" value="Genomic_DNA"/>
</dbReference>
<keyword evidence="1" id="KW-0812">Transmembrane</keyword>
<proteinExistence type="predicted"/>
<feature type="transmembrane region" description="Helical" evidence="1">
    <location>
        <begin position="32"/>
        <end position="52"/>
    </location>
</feature>
<evidence type="ECO:0000313" key="2">
    <source>
        <dbReference type="EMBL" id="RSL19369.1"/>
    </source>
</evidence>
<dbReference type="Proteomes" id="UP000269669">
    <property type="component" value="Unassembled WGS sequence"/>
</dbReference>
<organism evidence="2 3">
    <name type="scientific">Edaphobacter aggregans</name>
    <dbReference type="NCBI Taxonomy" id="570835"/>
    <lineage>
        <taxon>Bacteria</taxon>
        <taxon>Pseudomonadati</taxon>
        <taxon>Acidobacteriota</taxon>
        <taxon>Terriglobia</taxon>
        <taxon>Terriglobales</taxon>
        <taxon>Acidobacteriaceae</taxon>
        <taxon>Edaphobacter</taxon>
    </lineage>
</organism>
<comment type="caution">
    <text evidence="2">The sequence shown here is derived from an EMBL/GenBank/DDBJ whole genome shotgun (WGS) entry which is preliminary data.</text>
</comment>
<accession>A0A428MR45</accession>
<gene>
    <name evidence="2" type="ORF">EDE15_5035</name>
</gene>
<feature type="transmembrane region" description="Helical" evidence="1">
    <location>
        <begin position="6"/>
        <end position="25"/>
    </location>
</feature>
<reference evidence="2 3" key="1">
    <citation type="submission" date="2018-12" db="EMBL/GenBank/DDBJ databases">
        <title>Sequencing of bacterial isolates from soil warming experiment in Harvard Forest, Massachusetts, USA.</title>
        <authorList>
            <person name="Deangelis K."/>
        </authorList>
    </citation>
    <scope>NUCLEOTIDE SEQUENCE [LARGE SCALE GENOMIC DNA]</scope>
    <source>
        <strain evidence="2 3">EB153</strain>
    </source>
</reference>
<name>A0A428MR45_9BACT</name>
<sequence length="90" mass="10058">MRDLTPLTLPALFLAVLGIALLLRWKPALPLFVFFTAFVGMVIIVGAFWHSITQTPWVLINIPFGAALLVPLTLMVRHKRRSRISLANGH</sequence>
<evidence type="ECO:0000256" key="1">
    <source>
        <dbReference type="SAM" id="Phobius"/>
    </source>
</evidence>
<protein>
    <submittedName>
        <fullName evidence="2">Uncharacterized protein</fullName>
    </submittedName>
</protein>
<keyword evidence="1" id="KW-0472">Membrane</keyword>